<dbReference type="PANTHER" id="PTHR11803">
    <property type="entry name" value="2-IMINOBUTANOATE/2-IMINOPROPANOATE DEAMINASE RIDA"/>
    <property type="match status" value="1"/>
</dbReference>
<dbReference type="InterPro" id="IPR019897">
    <property type="entry name" value="RidA_CS"/>
</dbReference>
<dbReference type="Gene3D" id="3.30.1330.40">
    <property type="entry name" value="RutC-like"/>
    <property type="match status" value="1"/>
</dbReference>
<dbReference type="STRING" id="589924.Ferp_1519"/>
<dbReference type="InterPro" id="IPR006175">
    <property type="entry name" value="YjgF/YER057c/UK114"/>
</dbReference>
<comment type="similarity">
    <text evidence="1">Belongs to the RutC family.</text>
</comment>
<keyword evidence="3" id="KW-1185">Reference proteome</keyword>
<gene>
    <name evidence="2" type="ordered locus">Ferp_1519</name>
</gene>
<dbReference type="SUPFAM" id="SSF55298">
    <property type="entry name" value="YjgF-like"/>
    <property type="match status" value="1"/>
</dbReference>
<name>D3RYV7_FERPA</name>
<dbReference type="OrthoDB" id="371655at2157"/>
<dbReference type="FunFam" id="3.30.1330.40:FF:000001">
    <property type="entry name" value="L-PSP family endoribonuclease"/>
    <property type="match status" value="1"/>
</dbReference>
<dbReference type="NCBIfam" id="TIGR00004">
    <property type="entry name" value="Rid family detoxifying hydrolase"/>
    <property type="match status" value="1"/>
</dbReference>
<dbReference type="PaxDb" id="589924-Ferp_1519"/>
<evidence type="ECO:0000256" key="1">
    <source>
        <dbReference type="ARBA" id="ARBA00010552"/>
    </source>
</evidence>
<protein>
    <submittedName>
        <fullName evidence="2">Endoribonuclease L-PSP</fullName>
    </submittedName>
</protein>
<evidence type="ECO:0000313" key="2">
    <source>
        <dbReference type="EMBL" id="ADC65670.1"/>
    </source>
</evidence>
<dbReference type="InterPro" id="IPR006056">
    <property type="entry name" value="RidA"/>
</dbReference>
<dbReference type="Proteomes" id="UP000002613">
    <property type="component" value="Chromosome"/>
</dbReference>
<dbReference type="GO" id="GO:0019239">
    <property type="term" value="F:deaminase activity"/>
    <property type="evidence" value="ECO:0007669"/>
    <property type="project" value="TreeGrafter"/>
</dbReference>
<dbReference type="PROSITE" id="PS01094">
    <property type="entry name" value="UPF0076"/>
    <property type="match status" value="1"/>
</dbReference>
<dbReference type="HOGENOM" id="CLU_100715_7_3_2"/>
<dbReference type="PANTHER" id="PTHR11803:SF39">
    <property type="entry name" value="2-IMINOBUTANOATE_2-IMINOPROPANOATE DEAMINASE"/>
    <property type="match status" value="1"/>
</dbReference>
<reference evidence="3" key="1">
    <citation type="submission" date="2010-02" db="EMBL/GenBank/DDBJ databases">
        <title>Complete sequence of Ferroglobus placidus DSM 10642.</title>
        <authorList>
            <consortium name="US DOE Joint Genome Institute"/>
            <person name="Lucas S."/>
            <person name="Copeland A."/>
            <person name="Lapidus A."/>
            <person name="Cheng J.-F."/>
            <person name="Bruce D."/>
            <person name="Goodwin L."/>
            <person name="Pitluck S."/>
            <person name="Saunders E."/>
            <person name="Brettin T."/>
            <person name="Detter J.C."/>
            <person name="Han C."/>
            <person name="Tapia R."/>
            <person name="Larimer F."/>
            <person name="Land M."/>
            <person name="Hauser L."/>
            <person name="Kyrpides N."/>
            <person name="Ivanova N."/>
            <person name="Holmes D."/>
            <person name="Lovley D."/>
            <person name="Kyrpides N."/>
            <person name="Anderson I.J."/>
            <person name="Woyke T."/>
        </authorList>
    </citation>
    <scope>NUCLEOTIDE SEQUENCE [LARGE SCALE GENOMIC DNA]</scope>
    <source>
        <strain evidence="3">DSM 10642 / AEDII12DO</strain>
    </source>
</reference>
<dbReference type="GO" id="GO:0005829">
    <property type="term" value="C:cytosol"/>
    <property type="evidence" value="ECO:0007669"/>
    <property type="project" value="TreeGrafter"/>
</dbReference>
<organism evidence="2 3">
    <name type="scientific">Ferroglobus placidus (strain DSM 10642 / AEDII12DO)</name>
    <dbReference type="NCBI Taxonomy" id="589924"/>
    <lineage>
        <taxon>Archaea</taxon>
        <taxon>Methanobacteriati</taxon>
        <taxon>Methanobacteriota</taxon>
        <taxon>Archaeoglobi</taxon>
        <taxon>Archaeoglobales</taxon>
        <taxon>Archaeoglobaceae</taxon>
        <taxon>Ferroglobus</taxon>
    </lineage>
</organism>
<evidence type="ECO:0000313" key="3">
    <source>
        <dbReference type="Proteomes" id="UP000002613"/>
    </source>
</evidence>
<dbReference type="eggNOG" id="arCOG01630">
    <property type="taxonomic scope" value="Archaea"/>
</dbReference>
<dbReference type="EMBL" id="CP001899">
    <property type="protein sequence ID" value="ADC65670.1"/>
    <property type="molecule type" value="Genomic_DNA"/>
</dbReference>
<dbReference type="RefSeq" id="WP_012966010.1">
    <property type="nucleotide sequence ID" value="NC_013849.1"/>
</dbReference>
<dbReference type="Pfam" id="PF01042">
    <property type="entry name" value="Ribonuc_L-PSP"/>
    <property type="match status" value="1"/>
</dbReference>
<sequence length="122" mass="13860">MKFVISENAPKPVGPYSHAVVVENFVFVSGQIPMRKNGEIPEKFEERVEAVIENVRAILNEVGLDLENVVKVTVYLKDLSKFNEFNEVYEKYFKKKPARVVVGVSELPKGVDIEMEVVAFRS</sequence>
<reference evidence="2 3" key="2">
    <citation type="journal article" date="2011" name="Stand. Genomic Sci.">
        <title>Complete genome sequence of Ferroglobus placidus AEDII12DO.</title>
        <authorList>
            <person name="Anderson I."/>
            <person name="Risso C."/>
            <person name="Holmes D."/>
            <person name="Lucas S."/>
            <person name="Copeland A."/>
            <person name="Lapidus A."/>
            <person name="Cheng J.F."/>
            <person name="Bruce D."/>
            <person name="Goodwin L."/>
            <person name="Pitluck S."/>
            <person name="Saunders E."/>
            <person name="Brettin T."/>
            <person name="Detter J.C."/>
            <person name="Han C."/>
            <person name="Tapia R."/>
            <person name="Larimer F."/>
            <person name="Land M."/>
            <person name="Hauser L."/>
            <person name="Woyke T."/>
            <person name="Lovley D."/>
            <person name="Kyrpides N."/>
            <person name="Ivanova N."/>
        </authorList>
    </citation>
    <scope>NUCLEOTIDE SEQUENCE [LARGE SCALE GENOMIC DNA]</scope>
    <source>
        <strain evidence="3">DSM 10642 / AEDII12DO</strain>
    </source>
</reference>
<proteinExistence type="inferred from homology"/>
<dbReference type="AlphaFoldDB" id="D3RYV7"/>
<dbReference type="KEGG" id="fpl:Ferp_1519"/>
<accession>D3RYV7</accession>
<dbReference type="GeneID" id="8779039"/>
<dbReference type="InterPro" id="IPR035959">
    <property type="entry name" value="RutC-like_sf"/>
</dbReference>
<dbReference type="CDD" id="cd00448">
    <property type="entry name" value="YjgF_YER057c_UK114_family"/>
    <property type="match status" value="1"/>
</dbReference>